<name>A0ABQ5B6S1_9ASTR</name>
<proteinExistence type="predicted"/>
<gene>
    <name evidence="1" type="ORF">Tco_0857632</name>
</gene>
<organism evidence="1 2">
    <name type="scientific">Tanacetum coccineum</name>
    <dbReference type="NCBI Taxonomy" id="301880"/>
    <lineage>
        <taxon>Eukaryota</taxon>
        <taxon>Viridiplantae</taxon>
        <taxon>Streptophyta</taxon>
        <taxon>Embryophyta</taxon>
        <taxon>Tracheophyta</taxon>
        <taxon>Spermatophyta</taxon>
        <taxon>Magnoliopsida</taxon>
        <taxon>eudicotyledons</taxon>
        <taxon>Gunneridae</taxon>
        <taxon>Pentapetalae</taxon>
        <taxon>asterids</taxon>
        <taxon>campanulids</taxon>
        <taxon>Asterales</taxon>
        <taxon>Asteraceae</taxon>
        <taxon>Asteroideae</taxon>
        <taxon>Anthemideae</taxon>
        <taxon>Anthemidinae</taxon>
        <taxon>Tanacetum</taxon>
    </lineage>
</organism>
<protein>
    <submittedName>
        <fullName evidence="1">Uncharacterized protein</fullName>
    </submittedName>
</protein>
<dbReference type="EMBL" id="BQNB010012999">
    <property type="protein sequence ID" value="GJT10590.1"/>
    <property type="molecule type" value="Genomic_DNA"/>
</dbReference>
<evidence type="ECO:0000313" key="1">
    <source>
        <dbReference type="EMBL" id="GJT10590.1"/>
    </source>
</evidence>
<evidence type="ECO:0000313" key="2">
    <source>
        <dbReference type="Proteomes" id="UP001151760"/>
    </source>
</evidence>
<accession>A0ABQ5B6S1</accession>
<keyword evidence="2" id="KW-1185">Reference proteome</keyword>
<sequence>MIANESLRMRETSSTTTITTVTMITIDNRIKDKKPSELILPPLDMLETFPYVRHVDYITRDLAVSSVSLTLHRLGLLGVLVVGGWLSKSLIQHPSSLVLLLMHQHRNGLGERWIATGKCGFRGVRGDGFCQGGCWSGAG</sequence>
<reference evidence="1" key="2">
    <citation type="submission" date="2022-01" db="EMBL/GenBank/DDBJ databases">
        <authorList>
            <person name="Yamashiro T."/>
            <person name="Shiraishi A."/>
            <person name="Satake H."/>
            <person name="Nakayama K."/>
        </authorList>
    </citation>
    <scope>NUCLEOTIDE SEQUENCE</scope>
</reference>
<reference evidence="1" key="1">
    <citation type="journal article" date="2022" name="Int. J. Mol. Sci.">
        <title>Draft Genome of Tanacetum Coccineum: Genomic Comparison of Closely Related Tanacetum-Family Plants.</title>
        <authorList>
            <person name="Yamashiro T."/>
            <person name="Shiraishi A."/>
            <person name="Nakayama K."/>
            <person name="Satake H."/>
        </authorList>
    </citation>
    <scope>NUCLEOTIDE SEQUENCE</scope>
</reference>
<dbReference type="Proteomes" id="UP001151760">
    <property type="component" value="Unassembled WGS sequence"/>
</dbReference>
<comment type="caution">
    <text evidence="1">The sequence shown here is derived from an EMBL/GenBank/DDBJ whole genome shotgun (WGS) entry which is preliminary data.</text>
</comment>